<organism evidence="2 3">
    <name type="scientific">Paenibacillus vulneris</name>
    <dbReference type="NCBI Taxonomy" id="1133364"/>
    <lineage>
        <taxon>Bacteria</taxon>
        <taxon>Bacillati</taxon>
        <taxon>Bacillota</taxon>
        <taxon>Bacilli</taxon>
        <taxon>Bacillales</taxon>
        <taxon>Paenibacillaceae</taxon>
        <taxon>Paenibacillus</taxon>
    </lineage>
</organism>
<protein>
    <submittedName>
        <fullName evidence="2">Polymer-forming cytoskeletal protein</fullName>
    </submittedName>
</protein>
<keyword evidence="3" id="KW-1185">Reference proteome</keyword>
<dbReference type="InterPro" id="IPR007607">
    <property type="entry name" value="BacA/B"/>
</dbReference>
<dbReference type="PANTHER" id="PTHR35024:SF4">
    <property type="entry name" value="POLYMER-FORMING CYTOSKELETAL PROTEIN"/>
    <property type="match status" value="1"/>
</dbReference>
<dbReference type="Proteomes" id="UP001597180">
    <property type="component" value="Unassembled WGS sequence"/>
</dbReference>
<reference evidence="3" key="1">
    <citation type="journal article" date="2019" name="Int. J. Syst. Evol. Microbiol.">
        <title>The Global Catalogue of Microorganisms (GCM) 10K type strain sequencing project: providing services to taxonomists for standard genome sequencing and annotation.</title>
        <authorList>
            <consortium name="The Broad Institute Genomics Platform"/>
            <consortium name="The Broad Institute Genome Sequencing Center for Infectious Disease"/>
            <person name="Wu L."/>
            <person name="Ma J."/>
        </authorList>
    </citation>
    <scope>NUCLEOTIDE SEQUENCE [LARGE SCALE GENOMIC DNA]</scope>
    <source>
        <strain evidence="3">CCUG 53270</strain>
    </source>
</reference>
<evidence type="ECO:0000256" key="1">
    <source>
        <dbReference type="ARBA" id="ARBA00044755"/>
    </source>
</evidence>
<dbReference type="EMBL" id="JBHTLU010000049">
    <property type="protein sequence ID" value="MFD1224795.1"/>
    <property type="molecule type" value="Genomic_DNA"/>
</dbReference>
<sequence>MEHYNDQDIVIAGSGTSGGGSFRNVKIDGFGTLLSDTKCMEFQVNGKGGVKGQLHAEDAMISGTCRIEGNAEASRWKVSGEAKIDGNLAYRELDCSGSAQIKGSAAGDHVRVEGGLQIDGDSEAETFEVKGTVQVGGLLNAGRIDITMYGPCRAQEIGGEKITVRRSGLKSLLNPFLPKFAAKQLTVDIIEGDDIELEYTTAKIVRGNRIKAGPGCVIERVEYKEALVSDPQAQIQEAKQV</sequence>
<proteinExistence type="inferred from homology"/>
<comment type="similarity">
    <text evidence="1">Belongs to the bactofilin family.</text>
</comment>
<comment type="caution">
    <text evidence="2">The sequence shown here is derived from an EMBL/GenBank/DDBJ whole genome shotgun (WGS) entry which is preliminary data.</text>
</comment>
<dbReference type="Pfam" id="PF04519">
    <property type="entry name" value="Bactofilin"/>
    <property type="match status" value="1"/>
</dbReference>
<dbReference type="RefSeq" id="WP_345595268.1">
    <property type="nucleotide sequence ID" value="NZ_BAABJG010000056.1"/>
</dbReference>
<name>A0ABW3UVE2_9BACL</name>
<evidence type="ECO:0000313" key="2">
    <source>
        <dbReference type="EMBL" id="MFD1224795.1"/>
    </source>
</evidence>
<dbReference type="PANTHER" id="PTHR35024">
    <property type="entry name" value="HYPOTHETICAL CYTOSOLIC PROTEIN"/>
    <property type="match status" value="1"/>
</dbReference>
<gene>
    <name evidence="2" type="ORF">ACFQ4B_32270</name>
</gene>
<evidence type="ECO:0000313" key="3">
    <source>
        <dbReference type="Proteomes" id="UP001597180"/>
    </source>
</evidence>
<accession>A0ABW3UVE2</accession>